<gene>
    <name evidence="2" type="ORF">POVCU1_021830</name>
    <name evidence="1" type="ORF">POVCU2_0023960</name>
</gene>
<dbReference type="EMBL" id="FLQV01000403">
    <property type="protein sequence ID" value="SBS92065.1"/>
    <property type="molecule type" value="Genomic_DNA"/>
</dbReference>
<evidence type="ECO:0000313" key="3">
    <source>
        <dbReference type="Proteomes" id="UP000078546"/>
    </source>
</evidence>
<name>A0A1A8WJQ4_PLAOA</name>
<evidence type="ECO:0000313" key="1">
    <source>
        <dbReference type="EMBL" id="SBS84009.1"/>
    </source>
</evidence>
<dbReference type="EMBL" id="FLQU01000330">
    <property type="protein sequence ID" value="SBS84009.1"/>
    <property type="molecule type" value="Genomic_DNA"/>
</dbReference>
<proteinExistence type="predicted"/>
<reference evidence="2" key="1">
    <citation type="submission" date="2016-05" db="EMBL/GenBank/DDBJ databases">
        <authorList>
            <person name="Lavstsen T."/>
            <person name="Jespersen J.S."/>
        </authorList>
    </citation>
    <scope>NUCLEOTIDE SEQUENCE [LARGE SCALE GENOMIC DNA]</scope>
</reference>
<organism evidence="2 3">
    <name type="scientific">Plasmodium ovale curtisi</name>
    <dbReference type="NCBI Taxonomy" id="864141"/>
    <lineage>
        <taxon>Eukaryota</taxon>
        <taxon>Sar</taxon>
        <taxon>Alveolata</taxon>
        <taxon>Apicomplexa</taxon>
        <taxon>Aconoidasida</taxon>
        <taxon>Haemosporida</taxon>
        <taxon>Plasmodiidae</taxon>
        <taxon>Plasmodium</taxon>
        <taxon>Plasmodium (Plasmodium)</taxon>
    </lineage>
</organism>
<reference evidence="3 4" key="2">
    <citation type="submission" date="2016-05" db="EMBL/GenBank/DDBJ databases">
        <authorList>
            <person name="Naeem Raeece"/>
        </authorList>
    </citation>
    <scope>NUCLEOTIDE SEQUENCE [LARGE SCALE GENOMIC DNA]</scope>
</reference>
<evidence type="ECO:0000313" key="4">
    <source>
        <dbReference type="Proteomes" id="UP000078560"/>
    </source>
</evidence>
<dbReference type="AlphaFoldDB" id="A0A1A8WJQ4"/>
<dbReference type="Proteomes" id="UP000078560">
    <property type="component" value="Unassembled WGS sequence"/>
</dbReference>
<protein>
    <submittedName>
        <fullName evidence="2">Uncharacterized protein</fullName>
    </submittedName>
</protein>
<dbReference type="Proteomes" id="UP000078546">
    <property type="component" value="Unassembled WGS sequence"/>
</dbReference>
<evidence type="ECO:0000313" key="2">
    <source>
        <dbReference type="EMBL" id="SBS92065.1"/>
    </source>
</evidence>
<accession>A0A1A8WJQ4</accession>
<sequence>MLYSLERLTCAELIRKEKRIIKENNKMRFENGKINWDYEKELYEEWHMSNGVKTGRKDHRHIKSVRSLLVQGSYLITIKQR</sequence>